<dbReference type="KEGG" id="rhoz:GXP67_00755"/>
<dbReference type="SMART" id="SM00091">
    <property type="entry name" value="PAS"/>
    <property type="match status" value="4"/>
</dbReference>
<dbReference type="InterPro" id="IPR013656">
    <property type="entry name" value="PAS_4"/>
</dbReference>
<dbReference type="Proteomes" id="UP000480178">
    <property type="component" value="Chromosome"/>
</dbReference>
<dbReference type="Pfam" id="PF02518">
    <property type="entry name" value="HATPase_c"/>
    <property type="match status" value="1"/>
</dbReference>
<dbReference type="InterPro" id="IPR036890">
    <property type="entry name" value="HATPase_C_sf"/>
</dbReference>
<dbReference type="SUPFAM" id="SSF47384">
    <property type="entry name" value="Homodimeric domain of signal transducing histidine kinase"/>
    <property type="match status" value="1"/>
</dbReference>
<accession>A0A6C0GBI5</accession>
<dbReference type="PANTHER" id="PTHR43304">
    <property type="entry name" value="PHYTOCHROME-LIKE PROTEIN CPH1"/>
    <property type="match status" value="1"/>
</dbReference>
<evidence type="ECO:0000256" key="7">
    <source>
        <dbReference type="SAM" id="Phobius"/>
    </source>
</evidence>
<dbReference type="Pfam" id="PF08448">
    <property type="entry name" value="PAS_4"/>
    <property type="match status" value="5"/>
</dbReference>
<keyword evidence="7" id="KW-0812">Transmembrane</keyword>
<evidence type="ECO:0000256" key="2">
    <source>
        <dbReference type="ARBA" id="ARBA00012438"/>
    </source>
</evidence>
<dbReference type="PROSITE" id="PS50113">
    <property type="entry name" value="PAC"/>
    <property type="match status" value="1"/>
</dbReference>
<keyword evidence="5" id="KW-0418">Kinase</keyword>
<dbReference type="PROSITE" id="PS50109">
    <property type="entry name" value="HIS_KIN"/>
    <property type="match status" value="1"/>
</dbReference>
<dbReference type="SUPFAM" id="SSF55785">
    <property type="entry name" value="PYP-like sensor domain (PAS domain)"/>
    <property type="match status" value="5"/>
</dbReference>
<dbReference type="Gene3D" id="1.10.287.130">
    <property type="match status" value="1"/>
</dbReference>
<dbReference type="CDD" id="cd00082">
    <property type="entry name" value="HisKA"/>
    <property type="match status" value="1"/>
</dbReference>
<dbReference type="GO" id="GO:0000155">
    <property type="term" value="F:phosphorelay sensor kinase activity"/>
    <property type="evidence" value="ECO:0007669"/>
    <property type="project" value="InterPro"/>
</dbReference>
<keyword evidence="3" id="KW-0597">Phosphoprotein</keyword>
<dbReference type="InterPro" id="IPR000014">
    <property type="entry name" value="PAS"/>
</dbReference>
<keyword evidence="4" id="KW-0808">Transferase</keyword>
<feature type="coiled-coil region" evidence="6">
    <location>
        <begin position="137"/>
        <end position="178"/>
    </location>
</feature>
<evidence type="ECO:0000313" key="10">
    <source>
        <dbReference type="EMBL" id="QHT65305.1"/>
    </source>
</evidence>
<keyword evidence="11" id="KW-1185">Reference proteome</keyword>
<dbReference type="PANTHER" id="PTHR43304:SF1">
    <property type="entry name" value="PAC DOMAIN-CONTAINING PROTEIN"/>
    <property type="match status" value="1"/>
</dbReference>
<evidence type="ECO:0000256" key="4">
    <source>
        <dbReference type="ARBA" id="ARBA00022679"/>
    </source>
</evidence>
<evidence type="ECO:0000313" key="11">
    <source>
        <dbReference type="Proteomes" id="UP000480178"/>
    </source>
</evidence>
<keyword evidence="7" id="KW-0472">Membrane</keyword>
<evidence type="ECO:0000256" key="5">
    <source>
        <dbReference type="ARBA" id="ARBA00022777"/>
    </source>
</evidence>
<keyword evidence="6" id="KW-0175">Coiled coil</keyword>
<evidence type="ECO:0000259" key="9">
    <source>
        <dbReference type="PROSITE" id="PS50113"/>
    </source>
</evidence>
<evidence type="ECO:0000259" key="8">
    <source>
        <dbReference type="PROSITE" id="PS50109"/>
    </source>
</evidence>
<comment type="catalytic activity">
    <reaction evidence="1">
        <text>ATP + protein L-histidine = ADP + protein N-phospho-L-histidine.</text>
        <dbReference type="EC" id="2.7.13.3"/>
    </reaction>
</comment>
<organism evidence="10 11">
    <name type="scientific">Rhodocytophaga rosea</name>
    <dbReference type="NCBI Taxonomy" id="2704465"/>
    <lineage>
        <taxon>Bacteria</taxon>
        <taxon>Pseudomonadati</taxon>
        <taxon>Bacteroidota</taxon>
        <taxon>Cytophagia</taxon>
        <taxon>Cytophagales</taxon>
        <taxon>Rhodocytophagaceae</taxon>
        <taxon>Rhodocytophaga</taxon>
    </lineage>
</organism>
<proteinExistence type="predicted"/>
<dbReference type="SMART" id="SM00387">
    <property type="entry name" value="HATPase_c"/>
    <property type="match status" value="1"/>
</dbReference>
<dbReference type="SUPFAM" id="SSF55874">
    <property type="entry name" value="ATPase domain of HSP90 chaperone/DNA topoisomerase II/histidine kinase"/>
    <property type="match status" value="1"/>
</dbReference>
<evidence type="ECO:0000256" key="1">
    <source>
        <dbReference type="ARBA" id="ARBA00000085"/>
    </source>
</evidence>
<dbReference type="InterPro" id="IPR003661">
    <property type="entry name" value="HisK_dim/P_dom"/>
</dbReference>
<feature type="domain" description="PAC" evidence="9">
    <location>
        <begin position="462"/>
        <end position="517"/>
    </location>
</feature>
<dbReference type="Gene3D" id="3.30.450.20">
    <property type="entry name" value="PAS domain"/>
    <property type="match status" value="5"/>
</dbReference>
<protein>
    <recommendedName>
        <fullName evidence="2">histidine kinase</fullName>
        <ecNumber evidence="2">2.7.13.3</ecNumber>
    </recommendedName>
</protein>
<gene>
    <name evidence="10" type="ORF">GXP67_00755</name>
</gene>
<feature type="coiled-coil region" evidence="6">
    <location>
        <begin position="296"/>
        <end position="358"/>
    </location>
</feature>
<reference evidence="10 11" key="1">
    <citation type="submission" date="2020-01" db="EMBL/GenBank/DDBJ databases">
        <authorList>
            <person name="Kim M.K."/>
        </authorList>
    </citation>
    <scope>NUCLEOTIDE SEQUENCE [LARGE SCALE GENOMIC DNA]</scope>
    <source>
        <strain evidence="10 11">172606-1</strain>
    </source>
</reference>
<dbReference type="InterPro" id="IPR052162">
    <property type="entry name" value="Sensor_kinase/Photoreceptor"/>
</dbReference>
<dbReference type="EMBL" id="CP048222">
    <property type="protein sequence ID" value="QHT65305.1"/>
    <property type="molecule type" value="Genomic_DNA"/>
</dbReference>
<evidence type="ECO:0000256" key="6">
    <source>
        <dbReference type="SAM" id="Coils"/>
    </source>
</evidence>
<keyword evidence="7" id="KW-1133">Transmembrane helix</keyword>
<dbReference type="EC" id="2.7.13.3" evidence="2"/>
<feature type="transmembrane region" description="Helical" evidence="7">
    <location>
        <begin position="21"/>
        <end position="39"/>
    </location>
</feature>
<dbReference type="InterPro" id="IPR005467">
    <property type="entry name" value="His_kinase_dom"/>
</dbReference>
<dbReference type="SMART" id="SM00388">
    <property type="entry name" value="HisKA"/>
    <property type="match status" value="1"/>
</dbReference>
<sequence length="1063" mass="120648">MKSNHRLTPEMLTLFETLPDLYLILSPTLIILTASHAYLEATLTKREKIVGKYIFEVFPDNPDAPEAKGVTNLQASFREVLSSRKAHQMAIQHYDVPHPTQPASFVERYWAPLNTPVLDEEGEVSYIIHKVVNVTELVMAQQKVEQGERRIEGLTEQLLALNSELVKARAQADLERRKLHNILMQAPAMICIFEEPSHIFMLVNPSYQRLVGERPLLSKPIREAMPELDGQPIFELLDRVYRTGESFYANEMKVQLDHDNSGNLGENYYNFIYQALHNLDGEIEGILVFAYQVTAQVEARQQVEQSKHALQEINSELEAANEEINAANEELRASSEEVQTANDELLNTQKQLLELNVKLETHVADRTRDLQAALHENEQHQKQLLTKHDLLQTILGQVPASIATLSGPEHRYSFFNAHYQAHSGERAKVGLTVAEVFPEVIEQGFITILDGVYATGQSFSGIETPVRLYKTSTGKVELHFVDFIYQPLFNEEGQSQGILVFIVDVTEKVEARQQTEVMQQELLAAAERQSKERETLYQVFEQTPAAICIRRGPAHQYTYVNPAYQALFPDRPLLSHSLAEVVPETVSQGYLSLLNRVYETGETFFGNELPFILTYPDGRPSHERYFNFTYQPYRENGEIVGISTFAYDVTEQVLSRREADLQRERLHTLFMEAPAPIVILEGTDLVFQLVNPAYQHIFPGRELLGKPLLEALPELKGTDIVDILRRVYQTGETFVAAEMPLMLSRHEGRPLEEIYWTFTYQARHDREGQVDGIMVFAYEVTHQIKARKVVIDSERQAQAMAEKLAAANQELAAANEEIKASNEELAQSNRQLLRTNIDLDNFIYTASHDLKAPISNIEGLMHTLLRTLPAESLQSERIRRITTLIGESIERFKRTITSLTEVVKLQKENNGEAVSVDLSEVIREVRLDLAPQLEVAQAQLAIDVAACPSVYFSEKNLRSVIYNLLSNALKYRSPDRVPVLSIHCASIKEYAVLTIVDNGLGIENGRIGQLFTMFKRFHDHVEGLGIGLYMIKKMVENAGGKIEVESRLGIGSTFRVYFPRHIE</sequence>
<evidence type="ECO:0000256" key="3">
    <source>
        <dbReference type="ARBA" id="ARBA00022553"/>
    </source>
</evidence>
<feature type="coiled-coil region" evidence="6">
    <location>
        <begin position="790"/>
        <end position="835"/>
    </location>
</feature>
<dbReference type="AlphaFoldDB" id="A0A6C0GBI5"/>
<dbReference type="InterPro" id="IPR004358">
    <property type="entry name" value="Sig_transdc_His_kin-like_C"/>
</dbReference>
<name>A0A6C0GBI5_9BACT</name>
<dbReference type="RefSeq" id="WP_162441392.1">
    <property type="nucleotide sequence ID" value="NZ_CP048222.1"/>
</dbReference>
<dbReference type="InterPro" id="IPR000700">
    <property type="entry name" value="PAS-assoc_C"/>
</dbReference>
<dbReference type="InterPro" id="IPR035965">
    <property type="entry name" value="PAS-like_dom_sf"/>
</dbReference>
<dbReference type="InterPro" id="IPR036097">
    <property type="entry name" value="HisK_dim/P_sf"/>
</dbReference>
<dbReference type="PRINTS" id="PR00344">
    <property type="entry name" value="BCTRLSENSOR"/>
</dbReference>
<dbReference type="InterPro" id="IPR003594">
    <property type="entry name" value="HATPase_dom"/>
</dbReference>
<dbReference type="Gene3D" id="3.30.565.10">
    <property type="entry name" value="Histidine kinase-like ATPase, C-terminal domain"/>
    <property type="match status" value="1"/>
</dbReference>
<feature type="domain" description="Histidine kinase" evidence="8">
    <location>
        <begin position="845"/>
        <end position="1062"/>
    </location>
</feature>